<organism evidence="12 13">
    <name type="scientific">Limnothrix redekei LRLZ20PSL1</name>
    <dbReference type="NCBI Taxonomy" id="3112953"/>
    <lineage>
        <taxon>Bacteria</taxon>
        <taxon>Bacillati</taxon>
        <taxon>Cyanobacteriota</taxon>
        <taxon>Cyanophyceae</taxon>
        <taxon>Pseudanabaenales</taxon>
        <taxon>Pseudanabaenaceae</taxon>
        <taxon>Limnothrix</taxon>
    </lineage>
</organism>
<reference evidence="13" key="1">
    <citation type="journal article" date="2024" name="Algal Res.">
        <title>Biochemical, toxicological and genomic investigation of a high-biomass producing Limnothrix strain isolated from Italian shallow drinking water reservoir.</title>
        <authorList>
            <person name="Simonazzi M."/>
            <person name="Shishido T.K."/>
            <person name="Delbaje E."/>
            <person name="Wahlsten M."/>
            <person name="Fewer D.P."/>
            <person name="Sivonen K."/>
            <person name="Pezzolesi L."/>
            <person name="Pistocchi R."/>
        </authorList>
    </citation>
    <scope>NUCLEOTIDE SEQUENCE [LARGE SCALE GENOMIC DNA]</scope>
    <source>
        <strain evidence="13">LRLZ20PSL1</strain>
    </source>
</reference>
<feature type="domain" description="Cytidyltransferase-like" evidence="11">
    <location>
        <begin position="5"/>
        <end position="164"/>
    </location>
</feature>
<dbReference type="Proteomes" id="UP001604335">
    <property type="component" value="Unassembled WGS sequence"/>
</dbReference>
<evidence type="ECO:0000256" key="9">
    <source>
        <dbReference type="ARBA" id="ARBA00023027"/>
    </source>
</evidence>
<evidence type="ECO:0000256" key="6">
    <source>
        <dbReference type="ARBA" id="ARBA00022695"/>
    </source>
</evidence>
<evidence type="ECO:0000256" key="8">
    <source>
        <dbReference type="ARBA" id="ARBA00022840"/>
    </source>
</evidence>
<evidence type="ECO:0000313" key="12">
    <source>
        <dbReference type="EMBL" id="MFG3819234.1"/>
    </source>
</evidence>
<dbReference type="PANTHER" id="PTHR39321:SF3">
    <property type="entry name" value="PHOSPHOPANTETHEINE ADENYLYLTRANSFERASE"/>
    <property type="match status" value="1"/>
</dbReference>
<comment type="caution">
    <text evidence="12">The sequence shown here is derived from an EMBL/GenBank/DDBJ whole genome shotgun (WGS) entry which is preliminary data.</text>
</comment>
<evidence type="ECO:0000256" key="4">
    <source>
        <dbReference type="ARBA" id="ARBA00022642"/>
    </source>
</evidence>
<dbReference type="EMBL" id="JAZAQF010000088">
    <property type="protein sequence ID" value="MFG3819234.1"/>
    <property type="molecule type" value="Genomic_DNA"/>
</dbReference>
<sequence>MSIALFGTSADPPTYGHQAIVAWLAQRFDRVAVWAADNPFKSHRAPLDCRTAMLRVLIESIEPRPAHVQVCPDLSHPRTVVVLERARERWPHAQFSLVIGSDLVAQLPRWYRSADILQFAQLLVIPRPGYPLETAAIEHLADLGAKVQVADLSSPASSSTAYREAGDRNSIPPEIEAYIRGEQLYLWQNVG</sequence>
<dbReference type="PANTHER" id="PTHR39321">
    <property type="entry name" value="NICOTINATE-NUCLEOTIDE ADENYLYLTRANSFERASE-RELATED"/>
    <property type="match status" value="1"/>
</dbReference>
<dbReference type="NCBIfam" id="NF000842">
    <property type="entry name" value="PRK00071.2-1"/>
    <property type="match status" value="1"/>
</dbReference>
<dbReference type="Pfam" id="PF01467">
    <property type="entry name" value="CTP_transf_like"/>
    <property type="match status" value="1"/>
</dbReference>
<evidence type="ECO:0000256" key="3">
    <source>
        <dbReference type="ARBA" id="ARBA00012389"/>
    </source>
</evidence>
<dbReference type="InterPro" id="IPR004821">
    <property type="entry name" value="Cyt_trans-like"/>
</dbReference>
<dbReference type="Gene3D" id="3.40.50.620">
    <property type="entry name" value="HUPs"/>
    <property type="match status" value="1"/>
</dbReference>
<dbReference type="EC" id="2.7.7.18" evidence="3"/>
<evidence type="ECO:0000256" key="7">
    <source>
        <dbReference type="ARBA" id="ARBA00022741"/>
    </source>
</evidence>
<dbReference type="SUPFAM" id="SSF52374">
    <property type="entry name" value="Nucleotidylyl transferase"/>
    <property type="match status" value="1"/>
</dbReference>
<keyword evidence="5 12" id="KW-0808">Transferase</keyword>
<keyword evidence="8" id="KW-0067">ATP-binding</keyword>
<proteinExistence type="predicted"/>
<evidence type="ECO:0000256" key="5">
    <source>
        <dbReference type="ARBA" id="ARBA00022679"/>
    </source>
</evidence>
<keyword evidence="9" id="KW-0520">NAD</keyword>
<evidence type="ECO:0000259" key="11">
    <source>
        <dbReference type="Pfam" id="PF01467"/>
    </source>
</evidence>
<dbReference type="InterPro" id="IPR005248">
    <property type="entry name" value="NadD/NMNAT"/>
</dbReference>
<gene>
    <name evidence="12" type="ORF">VPK24_16435</name>
</gene>
<comment type="function">
    <text evidence="1">Catalyzes the reversible adenylation of nicotinate mononucleotide (NaMN) to nicotinic acid adenine dinucleotide (NaAD).</text>
</comment>
<evidence type="ECO:0000256" key="2">
    <source>
        <dbReference type="ARBA" id="ARBA00005019"/>
    </source>
</evidence>
<keyword evidence="6 12" id="KW-0548">Nucleotidyltransferase</keyword>
<dbReference type="InterPro" id="IPR014729">
    <property type="entry name" value="Rossmann-like_a/b/a_fold"/>
</dbReference>
<evidence type="ECO:0000256" key="10">
    <source>
        <dbReference type="ARBA" id="ARBA00048721"/>
    </source>
</evidence>
<dbReference type="CDD" id="cd02165">
    <property type="entry name" value="NMNAT"/>
    <property type="match status" value="1"/>
</dbReference>
<evidence type="ECO:0000313" key="13">
    <source>
        <dbReference type="Proteomes" id="UP001604335"/>
    </source>
</evidence>
<keyword evidence="13" id="KW-1185">Reference proteome</keyword>
<comment type="catalytic activity">
    <reaction evidence="10">
        <text>nicotinate beta-D-ribonucleotide + ATP + H(+) = deamido-NAD(+) + diphosphate</text>
        <dbReference type="Rhea" id="RHEA:22860"/>
        <dbReference type="ChEBI" id="CHEBI:15378"/>
        <dbReference type="ChEBI" id="CHEBI:30616"/>
        <dbReference type="ChEBI" id="CHEBI:33019"/>
        <dbReference type="ChEBI" id="CHEBI:57502"/>
        <dbReference type="ChEBI" id="CHEBI:58437"/>
        <dbReference type="EC" id="2.7.7.18"/>
    </reaction>
</comment>
<keyword evidence="7" id="KW-0547">Nucleotide-binding</keyword>
<accession>A0ABW7CG55</accession>
<evidence type="ECO:0000256" key="1">
    <source>
        <dbReference type="ARBA" id="ARBA00002324"/>
    </source>
</evidence>
<protein>
    <recommendedName>
        <fullName evidence="3">nicotinate-nucleotide adenylyltransferase</fullName>
        <ecNumber evidence="3">2.7.7.18</ecNumber>
    </recommendedName>
</protein>
<dbReference type="GO" id="GO:0004515">
    <property type="term" value="F:nicotinate-nucleotide adenylyltransferase activity"/>
    <property type="evidence" value="ECO:0007669"/>
    <property type="project" value="UniProtKB-EC"/>
</dbReference>
<name>A0ABW7CG55_9CYAN</name>
<keyword evidence="4" id="KW-0662">Pyridine nucleotide biosynthesis</keyword>
<comment type="pathway">
    <text evidence="2">Cofactor biosynthesis; NAD(+) biosynthesis; deamido-NAD(+) from nicotinate D-ribonucleotide: step 1/1.</text>
</comment>